<gene>
    <name evidence="1" type="ORF">BDN72DRAFT_896331</name>
</gene>
<accession>A0ACD3AYS8</accession>
<proteinExistence type="predicted"/>
<protein>
    <submittedName>
        <fullName evidence="1">Uncharacterized protein</fullName>
    </submittedName>
</protein>
<dbReference type="EMBL" id="ML208311">
    <property type="protein sequence ID" value="TFK70527.1"/>
    <property type="molecule type" value="Genomic_DNA"/>
</dbReference>
<reference evidence="1 2" key="1">
    <citation type="journal article" date="2019" name="Nat. Ecol. Evol.">
        <title>Megaphylogeny resolves global patterns of mushroom evolution.</title>
        <authorList>
            <person name="Varga T."/>
            <person name="Krizsan K."/>
            <person name="Foldi C."/>
            <person name="Dima B."/>
            <person name="Sanchez-Garcia M."/>
            <person name="Sanchez-Ramirez S."/>
            <person name="Szollosi G.J."/>
            <person name="Szarkandi J.G."/>
            <person name="Papp V."/>
            <person name="Albert L."/>
            <person name="Andreopoulos W."/>
            <person name="Angelini C."/>
            <person name="Antonin V."/>
            <person name="Barry K.W."/>
            <person name="Bougher N.L."/>
            <person name="Buchanan P."/>
            <person name="Buyck B."/>
            <person name="Bense V."/>
            <person name="Catcheside P."/>
            <person name="Chovatia M."/>
            <person name="Cooper J."/>
            <person name="Damon W."/>
            <person name="Desjardin D."/>
            <person name="Finy P."/>
            <person name="Geml J."/>
            <person name="Haridas S."/>
            <person name="Hughes K."/>
            <person name="Justo A."/>
            <person name="Karasinski D."/>
            <person name="Kautmanova I."/>
            <person name="Kiss B."/>
            <person name="Kocsube S."/>
            <person name="Kotiranta H."/>
            <person name="LaButti K.M."/>
            <person name="Lechner B.E."/>
            <person name="Liimatainen K."/>
            <person name="Lipzen A."/>
            <person name="Lukacs Z."/>
            <person name="Mihaltcheva S."/>
            <person name="Morgado L.N."/>
            <person name="Niskanen T."/>
            <person name="Noordeloos M.E."/>
            <person name="Ohm R.A."/>
            <person name="Ortiz-Santana B."/>
            <person name="Ovrebo C."/>
            <person name="Racz N."/>
            <person name="Riley R."/>
            <person name="Savchenko A."/>
            <person name="Shiryaev A."/>
            <person name="Soop K."/>
            <person name="Spirin V."/>
            <person name="Szebenyi C."/>
            <person name="Tomsovsky M."/>
            <person name="Tulloss R.E."/>
            <person name="Uehling J."/>
            <person name="Grigoriev I.V."/>
            <person name="Vagvolgyi C."/>
            <person name="Papp T."/>
            <person name="Martin F.M."/>
            <person name="Miettinen O."/>
            <person name="Hibbett D.S."/>
            <person name="Nagy L.G."/>
        </authorList>
    </citation>
    <scope>NUCLEOTIDE SEQUENCE [LARGE SCALE GENOMIC DNA]</scope>
    <source>
        <strain evidence="1 2">NL-1719</strain>
    </source>
</reference>
<evidence type="ECO:0000313" key="2">
    <source>
        <dbReference type="Proteomes" id="UP000308600"/>
    </source>
</evidence>
<evidence type="ECO:0000313" key="1">
    <source>
        <dbReference type="EMBL" id="TFK70527.1"/>
    </source>
</evidence>
<organism evidence="1 2">
    <name type="scientific">Pluteus cervinus</name>
    <dbReference type="NCBI Taxonomy" id="181527"/>
    <lineage>
        <taxon>Eukaryota</taxon>
        <taxon>Fungi</taxon>
        <taxon>Dikarya</taxon>
        <taxon>Basidiomycota</taxon>
        <taxon>Agaricomycotina</taxon>
        <taxon>Agaricomycetes</taxon>
        <taxon>Agaricomycetidae</taxon>
        <taxon>Agaricales</taxon>
        <taxon>Pluteineae</taxon>
        <taxon>Pluteaceae</taxon>
        <taxon>Pluteus</taxon>
    </lineage>
</organism>
<keyword evidence="2" id="KW-1185">Reference proteome</keyword>
<dbReference type="Proteomes" id="UP000308600">
    <property type="component" value="Unassembled WGS sequence"/>
</dbReference>
<sequence>MSHDLDTPSPSPRGKRERELEKRDGIAPLPTKRPGPRRSATTGSRPRVGSSQQLAPIPYLGPTPESSSFLAPPALSLTSPTPEASPTAVNPANNSILQHQKAATEGSAPQMQKSSSGGKRKADEAGVEGEITPPKDQHSRSTTFAVGPRPHRASERSSSSHAPSSYYRKRAKLSTESQNRPGSSGRAESSTAANTGSWSSRGSNSNAFTNIVGSPSGSSNHHHSRPSSTTPQQRPASRRSLSQLSLPISALVSPHAPSVSRSSTFHMRDPRKPAPIQSTPWSLSFPVSDGEHRALDFRGWVDRGGSPLHAWFFFVGFVVFPLWWVAAILRVRQTRTIGGGEAEKGAVVLDDPQLEHDAHSWRTRCRIMAGVSLVTYIPFIVLVAIFAR</sequence>
<name>A0ACD3AYS8_9AGAR</name>